<proteinExistence type="predicted"/>
<evidence type="ECO:0000313" key="4">
    <source>
        <dbReference type="Proteomes" id="UP000799440"/>
    </source>
</evidence>
<dbReference type="InterPro" id="IPR046520">
    <property type="entry name" value="DUF6697"/>
</dbReference>
<organism evidence="3 4">
    <name type="scientific">Sporormia fimetaria CBS 119925</name>
    <dbReference type="NCBI Taxonomy" id="1340428"/>
    <lineage>
        <taxon>Eukaryota</taxon>
        <taxon>Fungi</taxon>
        <taxon>Dikarya</taxon>
        <taxon>Ascomycota</taxon>
        <taxon>Pezizomycotina</taxon>
        <taxon>Dothideomycetes</taxon>
        <taxon>Pleosporomycetidae</taxon>
        <taxon>Pleosporales</taxon>
        <taxon>Sporormiaceae</taxon>
        <taxon>Sporormia</taxon>
    </lineage>
</organism>
<keyword evidence="4" id="KW-1185">Reference proteome</keyword>
<evidence type="ECO:0000259" key="2">
    <source>
        <dbReference type="Pfam" id="PF20411"/>
    </source>
</evidence>
<name>A0A6A6VGD3_9PLEO</name>
<dbReference type="Proteomes" id="UP000799440">
    <property type="component" value="Unassembled WGS sequence"/>
</dbReference>
<dbReference type="Pfam" id="PF20411">
    <property type="entry name" value="DUF6697"/>
    <property type="match status" value="1"/>
</dbReference>
<dbReference type="AlphaFoldDB" id="A0A6A6VGD3"/>
<evidence type="ECO:0000256" key="1">
    <source>
        <dbReference type="SAM" id="MobiDB-lite"/>
    </source>
</evidence>
<feature type="region of interest" description="Disordered" evidence="1">
    <location>
        <begin position="174"/>
        <end position="212"/>
    </location>
</feature>
<feature type="region of interest" description="Disordered" evidence="1">
    <location>
        <begin position="22"/>
        <end position="51"/>
    </location>
</feature>
<feature type="domain" description="DUF6697" evidence="2">
    <location>
        <begin position="263"/>
        <end position="510"/>
    </location>
</feature>
<evidence type="ECO:0000313" key="3">
    <source>
        <dbReference type="EMBL" id="KAF2748866.1"/>
    </source>
</evidence>
<accession>A0A6A6VGD3</accession>
<dbReference type="OrthoDB" id="5427977at2759"/>
<dbReference type="EMBL" id="MU006568">
    <property type="protein sequence ID" value="KAF2748866.1"/>
    <property type="molecule type" value="Genomic_DNA"/>
</dbReference>
<gene>
    <name evidence="3" type="ORF">M011DRAFT_485516</name>
</gene>
<feature type="compositionally biased region" description="Polar residues" evidence="1">
    <location>
        <begin position="181"/>
        <end position="196"/>
    </location>
</feature>
<sequence length="522" mass="58503">MMQSIKRSQEQEPRNFFIASHARKLHPEATSFSPAGTTVRTNSSHAGSPTQPGFLERVISLEHRQDTTDGQLEHIRDVQASMARTLSELMAAGGLVTPENEMLYKFQAPLPHSEQRSSDAAAQSEKGDMTPAPHLKVPARTATTGTASLEKANAVPDPKCDAVTVGVKTGTTSLPPHLRKINSNGVTGKADTQPNAISVRPAPESTPPPESCGSIDPDVPLPSVEDPYLVRSSQGWVPTAILSFPPLPSDELSSIPPLTETRTFSFDYLKQEFGGTFWSPGLKYIPPSAGVCFLPTRSYYVLDATVEPYLPRAPGQHGAKLTAFFNSNPAEVYGPEAECSFENVPMFVCCTPWSQGKDRRYVYFGNYSQTRWSDKLDYDRLVEHVPHNVKQYWAKELSAVGRAEWVTEALKNHFFPKPAYEGLMPLTRGEDSEEDVEKREKKVERDVREYVEILKEWDKDAILRTKLIKEDFILGAFERADADDPPALRLWWEYLQCVKYDHRFYNTLVTLQERYDKGGARY</sequence>
<protein>
    <recommendedName>
        <fullName evidence="2">DUF6697 domain-containing protein</fullName>
    </recommendedName>
</protein>
<feature type="compositionally biased region" description="Polar residues" evidence="1">
    <location>
        <begin position="30"/>
        <end position="51"/>
    </location>
</feature>
<feature type="region of interest" description="Disordered" evidence="1">
    <location>
        <begin position="111"/>
        <end position="136"/>
    </location>
</feature>
<reference evidence="3" key="1">
    <citation type="journal article" date="2020" name="Stud. Mycol.">
        <title>101 Dothideomycetes genomes: a test case for predicting lifestyles and emergence of pathogens.</title>
        <authorList>
            <person name="Haridas S."/>
            <person name="Albert R."/>
            <person name="Binder M."/>
            <person name="Bloem J."/>
            <person name="Labutti K."/>
            <person name="Salamov A."/>
            <person name="Andreopoulos B."/>
            <person name="Baker S."/>
            <person name="Barry K."/>
            <person name="Bills G."/>
            <person name="Bluhm B."/>
            <person name="Cannon C."/>
            <person name="Castanera R."/>
            <person name="Culley D."/>
            <person name="Daum C."/>
            <person name="Ezra D."/>
            <person name="Gonzalez J."/>
            <person name="Henrissat B."/>
            <person name="Kuo A."/>
            <person name="Liang C."/>
            <person name="Lipzen A."/>
            <person name="Lutzoni F."/>
            <person name="Magnuson J."/>
            <person name="Mondo S."/>
            <person name="Nolan M."/>
            <person name="Ohm R."/>
            <person name="Pangilinan J."/>
            <person name="Park H.-J."/>
            <person name="Ramirez L."/>
            <person name="Alfaro M."/>
            <person name="Sun H."/>
            <person name="Tritt A."/>
            <person name="Yoshinaga Y."/>
            <person name="Zwiers L.-H."/>
            <person name="Turgeon B."/>
            <person name="Goodwin S."/>
            <person name="Spatafora J."/>
            <person name="Crous P."/>
            <person name="Grigoriev I."/>
        </authorList>
    </citation>
    <scope>NUCLEOTIDE SEQUENCE</scope>
    <source>
        <strain evidence="3">CBS 119925</strain>
    </source>
</reference>